<gene>
    <name evidence="1" type="ORF">J2S74_003194</name>
</gene>
<dbReference type="Pfam" id="PF11553">
    <property type="entry name" value="DUF3231"/>
    <property type="match status" value="1"/>
</dbReference>
<sequence length="81" mass="9380">MNNKLTASEKGYLWTTFMVDSMAVCCLKYFLDKCEDNEIKDIITFALELSIQHMDSVKEIFTKENHPIPIGFTAVNFLRNI</sequence>
<evidence type="ECO:0000313" key="2">
    <source>
        <dbReference type="Proteomes" id="UP001230005"/>
    </source>
</evidence>
<dbReference type="EMBL" id="JAUSUG010000012">
    <property type="protein sequence ID" value="MDQ0255812.1"/>
    <property type="molecule type" value="Genomic_DNA"/>
</dbReference>
<accession>A0ABT9ZX59</accession>
<protein>
    <submittedName>
        <fullName evidence="1">Membrane protein YiaA</fullName>
    </submittedName>
</protein>
<dbReference type="Gene3D" id="1.20.1260.10">
    <property type="match status" value="1"/>
</dbReference>
<evidence type="ECO:0000313" key="1">
    <source>
        <dbReference type="EMBL" id="MDQ0255812.1"/>
    </source>
</evidence>
<comment type="caution">
    <text evidence="1">The sequence shown here is derived from an EMBL/GenBank/DDBJ whole genome shotgun (WGS) entry which is preliminary data.</text>
</comment>
<name>A0ABT9ZX59_9BACI</name>
<proteinExistence type="predicted"/>
<dbReference type="RefSeq" id="WP_307326977.1">
    <property type="nucleotide sequence ID" value="NZ_JAUSUG010000012.1"/>
</dbReference>
<keyword evidence="2" id="KW-1185">Reference proteome</keyword>
<dbReference type="InterPro" id="IPR021617">
    <property type="entry name" value="DUF3231"/>
</dbReference>
<organism evidence="1 2">
    <name type="scientific">Evansella vedderi</name>
    <dbReference type="NCBI Taxonomy" id="38282"/>
    <lineage>
        <taxon>Bacteria</taxon>
        <taxon>Bacillati</taxon>
        <taxon>Bacillota</taxon>
        <taxon>Bacilli</taxon>
        <taxon>Bacillales</taxon>
        <taxon>Bacillaceae</taxon>
        <taxon>Evansella</taxon>
    </lineage>
</organism>
<dbReference type="InterPro" id="IPR012347">
    <property type="entry name" value="Ferritin-like"/>
</dbReference>
<dbReference type="Proteomes" id="UP001230005">
    <property type="component" value="Unassembled WGS sequence"/>
</dbReference>
<reference evidence="1 2" key="1">
    <citation type="submission" date="2023-07" db="EMBL/GenBank/DDBJ databases">
        <title>Genomic Encyclopedia of Type Strains, Phase IV (KMG-IV): sequencing the most valuable type-strain genomes for metagenomic binning, comparative biology and taxonomic classification.</title>
        <authorList>
            <person name="Goeker M."/>
        </authorList>
    </citation>
    <scope>NUCLEOTIDE SEQUENCE [LARGE SCALE GENOMIC DNA]</scope>
    <source>
        <strain evidence="1 2">DSM 9768</strain>
    </source>
</reference>